<dbReference type="AlphaFoldDB" id="A0A4Z0WCG3"/>
<dbReference type="Proteomes" id="UP000297475">
    <property type="component" value="Unassembled WGS sequence"/>
</dbReference>
<dbReference type="InterPro" id="IPR016187">
    <property type="entry name" value="CTDL_fold"/>
</dbReference>
<protein>
    <submittedName>
        <fullName evidence="1">Uncharacterized protein</fullName>
    </submittedName>
</protein>
<reference evidence="1 2" key="1">
    <citation type="submission" date="2019-04" db="EMBL/GenBank/DDBJ databases">
        <title>Natronospirillum operosus gen. nov., sp. nov., a haloalkaliphilic satellite isolated from decaying biomass of laboratory culture of cyanobacterium Geitlerinema sp. and proposal of Natronospirillaceae fam. nov. and Saccharospirillaceae fam. nov.</title>
        <authorList>
            <person name="Kevbrin V."/>
            <person name="Boltyanskaya Y."/>
            <person name="Koziaeva V."/>
            <person name="Grouzdev D.S."/>
            <person name="Park M."/>
            <person name="Cho J."/>
        </authorList>
    </citation>
    <scope>NUCLEOTIDE SEQUENCE [LARGE SCALE GENOMIC DNA]</scope>
    <source>
        <strain evidence="1 2">G-116</strain>
    </source>
</reference>
<evidence type="ECO:0000313" key="1">
    <source>
        <dbReference type="EMBL" id="TGG92061.1"/>
    </source>
</evidence>
<keyword evidence="2" id="KW-1185">Reference proteome</keyword>
<evidence type="ECO:0000313" key="2">
    <source>
        <dbReference type="Proteomes" id="UP000297475"/>
    </source>
</evidence>
<organism evidence="1 2">
    <name type="scientific">Natronospirillum operosum</name>
    <dbReference type="NCBI Taxonomy" id="2759953"/>
    <lineage>
        <taxon>Bacteria</taxon>
        <taxon>Pseudomonadati</taxon>
        <taxon>Pseudomonadota</taxon>
        <taxon>Gammaproteobacteria</taxon>
        <taxon>Oceanospirillales</taxon>
        <taxon>Natronospirillaceae</taxon>
        <taxon>Natronospirillum</taxon>
    </lineage>
</organism>
<comment type="caution">
    <text evidence="1">The sequence shown here is derived from an EMBL/GenBank/DDBJ whole genome shotgun (WGS) entry which is preliminary data.</text>
</comment>
<dbReference type="SUPFAM" id="SSF56436">
    <property type="entry name" value="C-type lectin-like"/>
    <property type="match status" value="1"/>
</dbReference>
<sequence length="115" mass="12556">MLEEWYYAAYAAGQQPPRDYNCRVRLGGQILKGDQINRVSTGHQNGWGLQNFIGNAQELVFDGDNLLAVGGSYQDPHADCGLDFSRPHSGAADSTTGFRLLLEEVEAPALQTVSQ</sequence>
<dbReference type="Gene3D" id="3.90.1580.10">
    <property type="entry name" value="paralog of FGE (formylglycine-generating enzyme)"/>
    <property type="match status" value="1"/>
</dbReference>
<dbReference type="EMBL" id="SRMF01000006">
    <property type="protein sequence ID" value="TGG92061.1"/>
    <property type="molecule type" value="Genomic_DNA"/>
</dbReference>
<proteinExistence type="predicted"/>
<name>A0A4Z0WCG3_9GAMM</name>
<dbReference type="InterPro" id="IPR042095">
    <property type="entry name" value="SUMF_sf"/>
</dbReference>
<gene>
    <name evidence="1" type="ORF">E4656_14370</name>
</gene>
<accession>A0A4Z0WCG3</accession>